<proteinExistence type="inferred from homology"/>
<keyword evidence="4" id="KW-1185">Reference proteome</keyword>
<dbReference type="PANTHER" id="PTHR15092">
    <property type="entry name" value="POLY A -SPECIFIC RIBONUCLEASE/TARGET OF EGR1, MEMBER 1"/>
    <property type="match status" value="1"/>
</dbReference>
<evidence type="ECO:0000313" key="3">
    <source>
        <dbReference type="EMBL" id="KAK9761243.1"/>
    </source>
</evidence>
<dbReference type="SUPFAM" id="SSF82708">
    <property type="entry name" value="R3H domain"/>
    <property type="match status" value="1"/>
</dbReference>
<name>A0ABR2WIB1_9FUNG</name>
<sequence>MEVLKHNFLELFPKIQQAINEADFVAIDTELTGLQPIKSRLLFLDSPQQRYSKLRHSANSFLVIQFGLCTFTWSREKNAYVSRPFNFYIFPGSVMGDSGGNERTFLCQSGSLEFLSGCSFDFNKMIASGIPYVNRAEELVLKARRENEVNNPDIVIDDKNREFFENTRGLIDAWLQDSTEKSLEVPAGNGYLRRLVYQIVRNNYNGFLSAQKKDRNIEVLKLSVEEKDKKAQDADNRENEFSKMVNFSSVIQLLVDAQKPIVGHNSFLDMCHTMRHFVDDLPLHVKEWKNAIRNLWELVIDTKHIANQHPALQPLIYDQQTSSYPTALSDLTARVEKDPFSTVTPAIGYDPEFTRYNLSDSPLYHEAGYDAHCTGVVFLRLTHYLLSLEEFNVTNVSSAVFTSPSITPYYNKLNLMRSDLKTLNLLGSEEAPEPRATHFILTSIPPNFRNNDLQSLFENLGSVSIHWVDDWTCCIAVHDESKISEMPLGRLGDSRNEAAEEDGEIHESSPSDNIVIHTYSDWWSQILDDGNNETPASVHRKRPPFDPASVDRNSKMRRLG</sequence>
<dbReference type="Proteomes" id="UP001479436">
    <property type="component" value="Unassembled WGS sequence"/>
</dbReference>
<feature type="region of interest" description="Disordered" evidence="2">
    <location>
        <begin position="488"/>
        <end position="510"/>
    </location>
</feature>
<dbReference type="InterPro" id="IPR012677">
    <property type="entry name" value="Nucleotide-bd_a/b_plait_sf"/>
</dbReference>
<dbReference type="InterPro" id="IPR036397">
    <property type="entry name" value="RNaseH_sf"/>
</dbReference>
<dbReference type="InterPro" id="IPR051181">
    <property type="entry name" value="CAF1_poly(A)_ribonucleases"/>
</dbReference>
<evidence type="ECO:0000256" key="2">
    <source>
        <dbReference type="SAM" id="MobiDB-lite"/>
    </source>
</evidence>
<dbReference type="Gene3D" id="3.30.420.10">
    <property type="entry name" value="Ribonuclease H-like superfamily/Ribonuclease H"/>
    <property type="match status" value="2"/>
</dbReference>
<accession>A0ABR2WIB1</accession>
<dbReference type="SUPFAM" id="SSF53098">
    <property type="entry name" value="Ribonuclease H-like"/>
    <property type="match status" value="1"/>
</dbReference>
<dbReference type="InterPro" id="IPR006941">
    <property type="entry name" value="RNase_CAF1"/>
</dbReference>
<dbReference type="Pfam" id="PF04857">
    <property type="entry name" value="CAF1"/>
    <property type="match status" value="1"/>
</dbReference>
<gene>
    <name evidence="3" type="ORF">K7432_013994</name>
</gene>
<dbReference type="Gene3D" id="3.30.70.330">
    <property type="match status" value="1"/>
</dbReference>
<feature type="region of interest" description="Disordered" evidence="2">
    <location>
        <begin position="531"/>
        <end position="560"/>
    </location>
</feature>
<dbReference type="InterPro" id="IPR012337">
    <property type="entry name" value="RNaseH-like_sf"/>
</dbReference>
<dbReference type="PANTHER" id="PTHR15092:SF22">
    <property type="entry name" value="POLY(A)-SPECIFIC RIBONUCLEASE PNLDC1"/>
    <property type="match status" value="1"/>
</dbReference>
<protein>
    <submittedName>
        <fullName evidence="3">Uncharacterized protein</fullName>
    </submittedName>
</protein>
<comment type="similarity">
    <text evidence="1">Belongs to the CAF1 family.</text>
</comment>
<dbReference type="InterPro" id="IPR036867">
    <property type="entry name" value="R3H_dom_sf"/>
</dbReference>
<reference evidence="3 4" key="1">
    <citation type="submission" date="2023-04" db="EMBL/GenBank/DDBJ databases">
        <title>Genome of Basidiobolus ranarum AG-B5.</title>
        <authorList>
            <person name="Stajich J.E."/>
            <person name="Carter-House D."/>
            <person name="Gryganskyi A."/>
        </authorList>
    </citation>
    <scope>NUCLEOTIDE SEQUENCE [LARGE SCALE GENOMIC DNA]</scope>
    <source>
        <strain evidence="3 4">AG-B5</strain>
    </source>
</reference>
<evidence type="ECO:0000313" key="4">
    <source>
        <dbReference type="Proteomes" id="UP001479436"/>
    </source>
</evidence>
<organism evidence="3 4">
    <name type="scientific">Basidiobolus ranarum</name>
    <dbReference type="NCBI Taxonomy" id="34480"/>
    <lineage>
        <taxon>Eukaryota</taxon>
        <taxon>Fungi</taxon>
        <taxon>Fungi incertae sedis</taxon>
        <taxon>Zoopagomycota</taxon>
        <taxon>Entomophthoromycotina</taxon>
        <taxon>Basidiobolomycetes</taxon>
        <taxon>Basidiobolales</taxon>
        <taxon>Basidiobolaceae</taxon>
        <taxon>Basidiobolus</taxon>
    </lineage>
</organism>
<comment type="caution">
    <text evidence="3">The sequence shown here is derived from an EMBL/GenBank/DDBJ whole genome shotgun (WGS) entry which is preliminary data.</text>
</comment>
<dbReference type="EMBL" id="JASJQH010001481">
    <property type="protein sequence ID" value="KAK9761243.1"/>
    <property type="molecule type" value="Genomic_DNA"/>
</dbReference>
<evidence type="ECO:0000256" key="1">
    <source>
        <dbReference type="ARBA" id="ARBA00008372"/>
    </source>
</evidence>